<dbReference type="InterPro" id="IPR045306">
    <property type="entry name" value="SDH-like"/>
</dbReference>
<dbReference type="GO" id="GO:0008270">
    <property type="term" value="F:zinc ion binding"/>
    <property type="evidence" value="ECO:0007669"/>
    <property type="project" value="InterPro"/>
</dbReference>
<dbReference type="InterPro" id="IPR011032">
    <property type="entry name" value="GroES-like_sf"/>
</dbReference>
<keyword evidence="9" id="KW-1185">Reference proteome</keyword>
<dbReference type="Gene3D" id="3.40.50.720">
    <property type="entry name" value="NAD(P)-binding Rossmann-like Domain"/>
    <property type="match status" value="1"/>
</dbReference>
<dbReference type="Pfam" id="PF00107">
    <property type="entry name" value="ADH_zinc_N"/>
    <property type="match status" value="1"/>
</dbReference>
<keyword evidence="4 6" id="KW-0862">Zinc</keyword>
<proteinExistence type="inferred from homology"/>
<evidence type="ECO:0000256" key="1">
    <source>
        <dbReference type="ARBA" id="ARBA00001947"/>
    </source>
</evidence>
<dbReference type="PANTHER" id="PTHR43161:SF9">
    <property type="entry name" value="SORBITOL DEHYDROGENASE"/>
    <property type="match status" value="1"/>
</dbReference>
<dbReference type="GO" id="GO:0016616">
    <property type="term" value="F:oxidoreductase activity, acting on the CH-OH group of donors, NAD or NADP as acceptor"/>
    <property type="evidence" value="ECO:0007669"/>
    <property type="project" value="InterPro"/>
</dbReference>
<evidence type="ECO:0000256" key="2">
    <source>
        <dbReference type="ARBA" id="ARBA00008072"/>
    </source>
</evidence>
<keyword evidence="5" id="KW-0560">Oxidoreductase</keyword>
<name>A0A4U1I0Z7_9BURK</name>
<dbReference type="Proteomes" id="UP000305539">
    <property type="component" value="Unassembled WGS sequence"/>
</dbReference>
<dbReference type="Gene3D" id="3.90.180.10">
    <property type="entry name" value="Medium-chain alcohol dehydrogenases, catalytic domain"/>
    <property type="match status" value="1"/>
</dbReference>
<evidence type="ECO:0000313" key="8">
    <source>
        <dbReference type="EMBL" id="TKC86802.1"/>
    </source>
</evidence>
<comment type="caution">
    <text evidence="8">The sequence shown here is derived from an EMBL/GenBank/DDBJ whole genome shotgun (WGS) entry which is preliminary data.</text>
</comment>
<protein>
    <submittedName>
        <fullName evidence="8">NAD(P)-dependent alcohol dehydrogenase</fullName>
    </submittedName>
</protein>
<dbReference type="PANTHER" id="PTHR43161">
    <property type="entry name" value="SORBITOL DEHYDROGENASE"/>
    <property type="match status" value="1"/>
</dbReference>
<evidence type="ECO:0000256" key="6">
    <source>
        <dbReference type="RuleBase" id="RU361277"/>
    </source>
</evidence>
<comment type="similarity">
    <text evidence="2 6">Belongs to the zinc-containing alcohol dehydrogenase family.</text>
</comment>
<keyword evidence="3 6" id="KW-0479">Metal-binding</keyword>
<reference evidence="8 9" key="1">
    <citation type="submission" date="2019-04" db="EMBL/GenBank/DDBJ databases">
        <title>Trinickia sp. 7GSK02, isolated from subtropical forest soil.</title>
        <authorList>
            <person name="Gao Z.-H."/>
            <person name="Qiu L.-H."/>
        </authorList>
    </citation>
    <scope>NUCLEOTIDE SEQUENCE [LARGE SCALE GENOMIC DNA]</scope>
    <source>
        <strain evidence="8 9">7GSK02</strain>
    </source>
</reference>
<dbReference type="CDD" id="cd05285">
    <property type="entry name" value="sorbitol_DH"/>
    <property type="match status" value="1"/>
</dbReference>
<evidence type="ECO:0000256" key="3">
    <source>
        <dbReference type="ARBA" id="ARBA00022723"/>
    </source>
</evidence>
<dbReference type="AlphaFoldDB" id="A0A4U1I0Z7"/>
<dbReference type="SUPFAM" id="SSF50129">
    <property type="entry name" value="GroES-like"/>
    <property type="match status" value="1"/>
</dbReference>
<dbReference type="SMART" id="SM00829">
    <property type="entry name" value="PKS_ER"/>
    <property type="match status" value="1"/>
</dbReference>
<dbReference type="InterPro" id="IPR020843">
    <property type="entry name" value="ER"/>
</dbReference>
<evidence type="ECO:0000259" key="7">
    <source>
        <dbReference type="SMART" id="SM00829"/>
    </source>
</evidence>
<organism evidence="8 9">
    <name type="scientific">Trinickia terrae</name>
    <dbReference type="NCBI Taxonomy" id="2571161"/>
    <lineage>
        <taxon>Bacteria</taxon>
        <taxon>Pseudomonadati</taxon>
        <taxon>Pseudomonadota</taxon>
        <taxon>Betaproteobacteria</taxon>
        <taxon>Burkholderiales</taxon>
        <taxon>Burkholderiaceae</taxon>
        <taxon>Trinickia</taxon>
    </lineage>
</organism>
<dbReference type="PROSITE" id="PS00059">
    <property type="entry name" value="ADH_ZINC"/>
    <property type="match status" value="1"/>
</dbReference>
<comment type="cofactor">
    <cofactor evidence="1 6">
        <name>Zn(2+)</name>
        <dbReference type="ChEBI" id="CHEBI:29105"/>
    </cofactor>
</comment>
<dbReference type="InterPro" id="IPR036291">
    <property type="entry name" value="NAD(P)-bd_dom_sf"/>
</dbReference>
<evidence type="ECO:0000256" key="4">
    <source>
        <dbReference type="ARBA" id="ARBA00022833"/>
    </source>
</evidence>
<sequence>MKALVLEEKDRLRIRDIEIHEELGPNDVRIKIANVGVCGSDVHYYKHGRIGDFVVREPMVLGHEASGVIAEAGSAVKHLKAGDRVCMEPGIFDPNSPEAMQGMYHLDPGIRFWATPPIHGVLRESVVHPASLTFKLPDNVSLEEAVLAEPLTSGVHVARKVGISPGDTAVVSGAGTIGALMALALLASGCSRVIITDVKQEKLDFLAQHYGERLITFNVTKGDLKAFVAQHFPHGADLFVDCSGSPAAIGAAPHCLRPAGKIVFVGMPQDLVPMDIVAMQVKEIETVSIFRYANDYERSVALIASGQIDVKPLISRRFAFEDSIEAFELAASAQPDVIKVVIDCQ</sequence>
<dbReference type="Pfam" id="PF08240">
    <property type="entry name" value="ADH_N"/>
    <property type="match status" value="1"/>
</dbReference>
<accession>A0A4U1I0Z7</accession>
<dbReference type="OrthoDB" id="5484143at2"/>
<evidence type="ECO:0000313" key="9">
    <source>
        <dbReference type="Proteomes" id="UP000305539"/>
    </source>
</evidence>
<feature type="domain" description="Enoyl reductase (ER)" evidence="7">
    <location>
        <begin position="9"/>
        <end position="342"/>
    </location>
</feature>
<dbReference type="RefSeq" id="WP_136896695.1">
    <property type="nucleotide sequence ID" value="NZ_SWJE01000010.1"/>
</dbReference>
<dbReference type="SUPFAM" id="SSF51735">
    <property type="entry name" value="NAD(P)-binding Rossmann-fold domains"/>
    <property type="match status" value="1"/>
</dbReference>
<dbReference type="InterPro" id="IPR002328">
    <property type="entry name" value="ADH_Zn_CS"/>
</dbReference>
<dbReference type="EMBL" id="SWJE01000010">
    <property type="protein sequence ID" value="TKC86802.1"/>
    <property type="molecule type" value="Genomic_DNA"/>
</dbReference>
<dbReference type="InterPro" id="IPR013149">
    <property type="entry name" value="ADH-like_C"/>
</dbReference>
<evidence type="ECO:0000256" key="5">
    <source>
        <dbReference type="ARBA" id="ARBA00023002"/>
    </source>
</evidence>
<dbReference type="InterPro" id="IPR013154">
    <property type="entry name" value="ADH-like_N"/>
</dbReference>
<gene>
    <name evidence="8" type="ORF">FAZ69_19315</name>
</gene>